<evidence type="ECO:0000256" key="7">
    <source>
        <dbReference type="RuleBase" id="RU363032"/>
    </source>
</evidence>
<dbReference type="EMBL" id="CP108110">
    <property type="protein sequence ID" value="WUQ84363.1"/>
    <property type="molecule type" value="Genomic_DNA"/>
</dbReference>
<feature type="transmembrane region" description="Helical" evidence="7">
    <location>
        <begin position="311"/>
        <end position="333"/>
    </location>
</feature>
<gene>
    <name evidence="10" type="ORF">OHA16_16145</name>
</gene>
<accession>A0ABZ1TZI5</accession>
<feature type="transmembrane region" description="Helical" evidence="7">
    <location>
        <begin position="150"/>
        <end position="174"/>
    </location>
</feature>
<evidence type="ECO:0000313" key="11">
    <source>
        <dbReference type="Proteomes" id="UP001432222"/>
    </source>
</evidence>
<keyword evidence="3" id="KW-1003">Cell membrane</keyword>
<keyword evidence="6 7" id="KW-0472">Membrane</keyword>
<evidence type="ECO:0000256" key="8">
    <source>
        <dbReference type="SAM" id="MobiDB-lite"/>
    </source>
</evidence>
<dbReference type="InterPro" id="IPR000515">
    <property type="entry name" value="MetI-like"/>
</dbReference>
<protein>
    <submittedName>
        <fullName evidence="10">Sugar ABC transporter permease</fullName>
    </submittedName>
</protein>
<keyword evidence="5 7" id="KW-1133">Transmembrane helix</keyword>
<dbReference type="Gene3D" id="1.10.3720.10">
    <property type="entry name" value="MetI-like"/>
    <property type="match status" value="1"/>
</dbReference>
<evidence type="ECO:0000256" key="2">
    <source>
        <dbReference type="ARBA" id="ARBA00022448"/>
    </source>
</evidence>
<dbReference type="PANTHER" id="PTHR43227">
    <property type="entry name" value="BLL4140 PROTEIN"/>
    <property type="match status" value="1"/>
</dbReference>
<dbReference type="CDD" id="cd06261">
    <property type="entry name" value="TM_PBP2"/>
    <property type="match status" value="1"/>
</dbReference>
<organism evidence="10 11">
    <name type="scientific">Kitasatospora purpeofusca</name>
    <dbReference type="NCBI Taxonomy" id="67352"/>
    <lineage>
        <taxon>Bacteria</taxon>
        <taxon>Bacillati</taxon>
        <taxon>Actinomycetota</taxon>
        <taxon>Actinomycetes</taxon>
        <taxon>Kitasatosporales</taxon>
        <taxon>Streptomycetaceae</taxon>
        <taxon>Kitasatospora</taxon>
    </lineage>
</organism>
<proteinExistence type="inferred from homology"/>
<dbReference type="PROSITE" id="PS50928">
    <property type="entry name" value="ABC_TM1"/>
    <property type="match status" value="1"/>
</dbReference>
<evidence type="ECO:0000256" key="1">
    <source>
        <dbReference type="ARBA" id="ARBA00004651"/>
    </source>
</evidence>
<keyword evidence="2 7" id="KW-0813">Transport</keyword>
<sequence length="343" mass="37734">MAVHSERVQTQSPESGKAAVATIETSAARDGGAGTAKKKSARPADGRSLGSRLAPYLLLLPATVATLGLLGWPLLKTVLVSFQNLNARQLVQHLTEWNGFENYTEQLKDEQFWAVTGRSVAFTVLNVFLIMVGGALVGLLLNRLGKKMRLLLSIGLLFAWAMPVVASTTVYTWLFETRFGVVNWVLDALGWHSMAAYNWTGSQYSTFFVILLLLVWGSIPFVAFNMYAALTTIPKELYEAARMDGAGPVKIFTAVMFPNLKPFFLATTFLEVIWIFKAFTQIYAIKAGGPDGLTRTLPIHAFLEGSGRQHYGTGAAIAVLTILILGVLMAYYFRIILKQEDEL</sequence>
<dbReference type="PANTHER" id="PTHR43227:SF8">
    <property type="entry name" value="DIACETYLCHITOBIOSE UPTAKE SYSTEM PERMEASE PROTEIN DASB"/>
    <property type="match status" value="1"/>
</dbReference>
<evidence type="ECO:0000256" key="6">
    <source>
        <dbReference type="ARBA" id="ARBA00023136"/>
    </source>
</evidence>
<evidence type="ECO:0000313" key="10">
    <source>
        <dbReference type="EMBL" id="WUQ84363.1"/>
    </source>
</evidence>
<dbReference type="Pfam" id="PF00528">
    <property type="entry name" value="BPD_transp_1"/>
    <property type="match status" value="1"/>
</dbReference>
<evidence type="ECO:0000256" key="4">
    <source>
        <dbReference type="ARBA" id="ARBA00022692"/>
    </source>
</evidence>
<feature type="transmembrane region" description="Helical" evidence="7">
    <location>
        <begin position="56"/>
        <end position="75"/>
    </location>
</feature>
<reference evidence="10" key="1">
    <citation type="submission" date="2022-10" db="EMBL/GenBank/DDBJ databases">
        <title>The complete genomes of actinobacterial strains from the NBC collection.</title>
        <authorList>
            <person name="Joergensen T.S."/>
            <person name="Alvarez Arevalo M."/>
            <person name="Sterndorff E.B."/>
            <person name="Faurdal D."/>
            <person name="Vuksanovic O."/>
            <person name="Mourched A.-S."/>
            <person name="Charusanti P."/>
            <person name="Shaw S."/>
            <person name="Blin K."/>
            <person name="Weber T."/>
        </authorList>
    </citation>
    <scope>NUCLEOTIDE SEQUENCE</scope>
    <source>
        <strain evidence="10">NBC_00222</strain>
    </source>
</reference>
<comment type="subcellular location">
    <subcellularLocation>
        <location evidence="1 7">Cell membrane</location>
        <topology evidence="1 7">Multi-pass membrane protein</topology>
    </subcellularLocation>
</comment>
<feature type="transmembrane region" description="Helical" evidence="7">
    <location>
        <begin position="207"/>
        <end position="230"/>
    </location>
</feature>
<feature type="transmembrane region" description="Helical" evidence="7">
    <location>
        <begin position="251"/>
        <end position="276"/>
    </location>
</feature>
<dbReference type="Proteomes" id="UP001432222">
    <property type="component" value="Chromosome"/>
</dbReference>
<feature type="transmembrane region" description="Helical" evidence="7">
    <location>
        <begin position="120"/>
        <end position="141"/>
    </location>
</feature>
<evidence type="ECO:0000259" key="9">
    <source>
        <dbReference type="PROSITE" id="PS50928"/>
    </source>
</evidence>
<evidence type="ECO:0000256" key="5">
    <source>
        <dbReference type="ARBA" id="ARBA00022989"/>
    </source>
</evidence>
<dbReference type="InterPro" id="IPR035906">
    <property type="entry name" value="MetI-like_sf"/>
</dbReference>
<dbReference type="RefSeq" id="WP_328955230.1">
    <property type="nucleotide sequence ID" value="NZ_CP108110.1"/>
</dbReference>
<dbReference type="SUPFAM" id="SSF161098">
    <property type="entry name" value="MetI-like"/>
    <property type="match status" value="1"/>
</dbReference>
<keyword evidence="11" id="KW-1185">Reference proteome</keyword>
<keyword evidence="4 7" id="KW-0812">Transmembrane</keyword>
<evidence type="ECO:0000256" key="3">
    <source>
        <dbReference type="ARBA" id="ARBA00022475"/>
    </source>
</evidence>
<dbReference type="InterPro" id="IPR050809">
    <property type="entry name" value="UgpAE/MalFG_permease"/>
</dbReference>
<feature type="region of interest" description="Disordered" evidence="8">
    <location>
        <begin position="28"/>
        <end position="47"/>
    </location>
</feature>
<comment type="similarity">
    <text evidence="7">Belongs to the binding-protein-dependent transport system permease family.</text>
</comment>
<name>A0ABZ1TZI5_9ACTN</name>
<feature type="domain" description="ABC transmembrane type-1" evidence="9">
    <location>
        <begin position="116"/>
        <end position="332"/>
    </location>
</feature>